<proteinExistence type="predicted"/>
<name>A0AAW1U3K2_9CUCU</name>
<protein>
    <recommendedName>
        <fullName evidence="3">EF-hand domain-containing protein</fullName>
    </recommendedName>
</protein>
<evidence type="ECO:0008006" key="3">
    <source>
        <dbReference type="Google" id="ProtNLM"/>
    </source>
</evidence>
<keyword evidence="2" id="KW-1185">Reference proteome</keyword>
<dbReference type="Proteomes" id="UP001431783">
    <property type="component" value="Unassembled WGS sequence"/>
</dbReference>
<organism evidence="1 2">
    <name type="scientific">Henosepilachna vigintioctopunctata</name>
    <dbReference type="NCBI Taxonomy" id="420089"/>
    <lineage>
        <taxon>Eukaryota</taxon>
        <taxon>Metazoa</taxon>
        <taxon>Ecdysozoa</taxon>
        <taxon>Arthropoda</taxon>
        <taxon>Hexapoda</taxon>
        <taxon>Insecta</taxon>
        <taxon>Pterygota</taxon>
        <taxon>Neoptera</taxon>
        <taxon>Endopterygota</taxon>
        <taxon>Coleoptera</taxon>
        <taxon>Polyphaga</taxon>
        <taxon>Cucujiformia</taxon>
        <taxon>Coccinelloidea</taxon>
        <taxon>Coccinellidae</taxon>
        <taxon>Epilachninae</taxon>
        <taxon>Epilachnini</taxon>
        <taxon>Henosepilachna</taxon>
    </lineage>
</organism>
<evidence type="ECO:0000313" key="1">
    <source>
        <dbReference type="EMBL" id="KAK9874847.1"/>
    </source>
</evidence>
<reference evidence="1 2" key="1">
    <citation type="submission" date="2023-03" db="EMBL/GenBank/DDBJ databases">
        <title>Genome insight into feeding habits of ladybird beetles.</title>
        <authorList>
            <person name="Li H.-S."/>
            <person name="Huang Y.-H."/>
            <person name="Pang H."/>
        </authorList>
    </citation>
    <scope>NUCLEOTIDE SEQUENCE [LARGE SCALE GENOMIC DNA]</scope>
    <source>
        <strain evidence="1">SYSU_2023b</strain>
        <tissue evidence="1">Whole body</tissue>
    </source>
</reference>
<accession>A0AAW1U3K2</accession>
<gene>
    <name evidence="1" type="ORF">WA026_005663</name>
</gene>
<dbReference type="InterPro" id="IPR018247">
    <property type="entry name" value="EF_Hand_1_Ca_BS"/>
</dbReference>
<evidence type="ECO:0000313" key="2">
    <source>
        <dbReference type="Proteomes" id="UP001431783"/>
    </source>
</evidence>
<dbReference type="EMBL" id="JARQZJ010000032">
    <property type="protein sequence ID" value="KAK9874847.1"/>
    <property type="molecule type" value="Genomic_DNA"/>
</dbReference>
<dbReference type="AlphaFoldDB" id="A0AAW1U3K2"/>
<comment type="caution">
    <text evidence="1">The sequence shown here is derived from an EMBL/GenBank/DDBJ whole genome shotgun (WGS) entry which is preliminary data.</text>
</comment>
<dbReference type="PROSITE" id="PS00018">
    <property type="entry name" value="EF_HAND_1"/>
    <property type="match status" value="1"/>
</dbReference>
<sequence length="127" mass="14672">MIYDKNKNRRLTDQELLEIMENDEFWEDTESARNVEHQSEVNSEDESFLKRDRLQACTDILVYVPEFLKKIGRDLCVPHMQNKLAKTLPCSLKIITDSLLGDSNYTPPGPPQRGLASKRKRCCICPS</sequence>